<protein>
    <submittedName>
        <fullName evidence="2">Uncharacterized protein</fullName>
    </submittedName>
</protein>
<reference evidence="2" key="1">
    <citation type="submission" date="2021-04" db="EMBL/GenBank/DDBJ databases">
        <title>Dactylosporangium aurantiacum NRRL B-8018 full assembly.</title>
        <authorList>
            <person name="Hartkoorn R.C."/>
            <person name="Beaudoing E."/>
            <person name="Hot D."/>
        </authorList>
    </citation>
    <scope>NUCLEOTIDE SEQUENCE</scope>
    <source>
        <strain evidence="2">NRRL B-8018</strain>
    </source>
</reference>
<feature type="transmembrane region" description="Helical" evidence="1">
    <location>
        <begin position="45"/>
        <end position="65"/>
    </location>
</feature>
<organism evidence="2 3">
    <name type="scientific">Dactylosporangium aurantiacum</name>
    <dbReference type="NCBI Taxonomy" id="35754"/>
    <lineage>
        <taxon>Bacteria</taxon>
        <taxon>Bacillati</taxon>
        <taxon>Actinomycetota</taxon>
        <taxon>Actinomycetes</taxon>
        <taxon>Micromonosporales</taxon>
        <taxon>Micromonosporaceae</taxon>
        <taxon>Dactylosporangium</taxon>
    </lineage>
</organism>
<feature type="transmembrane region" description="Helical" evidence="1">
    <location>
        <begin position="12"/>
        <end position="30"/>
    </location>
</feature>
<dbReference type="EMBL" id="CP073767">
    <property type="protein sequence ID" value="UWZ53264.1"/>
    <property type="molecule type" value="Genomic_DNA"/>
</dbReference>
<dbReference type="AlphaFoldDB" id="A0A9Q9IB93"/>
<feature type="transmembrane region" description="Helical" evidence="1">
    <location>
        <begin position="112"/>
        <end position="136"/>
    </location>
</feature>
<feature type="transmembrane region" description="Helical" evidence="1">
    <location>
        <begin position="72"/>
        <end position="92"/>
    </location>
</feature>
<gene>
    <name evidence="2" type="ORF">Daura_43005</name>
</gene>
<feature type="transmembrane region" description="Helical" evidence="1">
    <location>
        <begin position="280"/>
        <end position="302"/>
    </location>
</feature>
<feature type="transmembrane region" description="Helical" evidence="1">
    <location>
        <begin position="212"/>
        <end position="234"/>
    </location>
</feature>
<dbReference type="Proteomes" id="UP001058003">
    <property type="component" value="Chromosome"/>
</dbReference>
<evidence type="ECO:0000313" key="3">
    <source>
        <dbReference type="Proteomes" id="UP001058003"/>
    </source>
</evidence>
<feature type="transmembrane region" description="Helical" evidence="1">
    <location>
        <begin position="246"/>
        <end position="268"/>
    </location>
</feature>
<keyword evidence="3" id="KW-1185">Reference proteome</keyword>
<dbReference type="OrthoDB" id="343560at2"/>
<sequence length="324" mass="33978">MRLAQLHRPLIVTAAAMSLLAVLTGAGILLDDRELLGVPIWLKPFKFSVSIAVYSATFAWMLSLLDRRQRLGWWLGTVSAGTLITEIVIIVAQAARGRQSHFNNQTALDSTLYSVMGATIAIAWVCTLILAILLLIQRLPDRADALAVRFGLIVGLAGMMVGFLMTMPTKAQLDLPDGEAPKIVGAHSVGVADGGAGLPLVNWSTTGGDLRIGHFIGMHALQALPLLGFVLALAARRFARLRPGRVRARIVTVAGTAYGALTVLLVWQALRGQSVVHPDALTLAALGGLLLATAGGTVWALLTPAGPAGTPVPVAAGPVPAEVR</sequence>
<dbReference type="KEGG" id="daur:Daura_43005"/>
<feature type="transmembrane region" description="Helical" evidence="1">
    <location>
        <begin position="148"/>
        <end position="167"/>
    </location>
</feature>
<keyword evidence="1" id="KW-0812">Transmembrane</keyword>
<name>A0A9Q9IB93_9ACTN</name>
<accession>A0A9Q9IB93</accession>
<evidence type="ECO:0000256" key="1">
    <source>
        <dbReference type="SAM" id="Phobius"/>
    </source>
</evidence>
<proteinExistence type="predicted"/>
<keyword evidence="1" id="KW-0472">Membrane</keyword>
<keyword evidence="1" id="KW-1133">Transmembrane helix</keyword>
<evidence type="ECO:0000313" key="2">
    <source>
        <dbReference type="EMBL" id="UWZ53264.1"/>
    </source>
</evidence>
<dbReference type="RefSeq" id="WP_052387577.1">
    <property type="nucleotide sequence ID" value="NZ_CP073767.1"/>
</dbReference>